<dbReference type="SUPFAM" id="SSF52317">
    <property type="entry name" value="Class I glutamine amidotransferase-like"/>
    <property type="match status" value="1"/>
</dbReference>
<dbReference type="EMBL" id="AXCW01000093">
    <property type="protein sequence ID" value="EYR63441.1"/>
    <property type="molecule type" value="Genomic_DNA"/>
</dbReference>
<dbReference type="OrthoDB" id="9781333at2"/>
<dbReference type="PANTHER" id="PTHR37947:SF2">
    <property type="entry name" value="VON WILLEBRAND FACTOR TYPE A"/>
    <property type="match status" value="1"/>
</dbReference>
<proteinExistence type="predicted"/>
<dbReference type="InterPro" id="IPR029062">
    <property type="entry name" value="Class_I_gatase-like"/>
</dbReference>
<sequence>MATVLVIGESWFVHSIHQKGFDSFTSSEYEEGGTAFLEALRSRGHDVTYVPSHTIPERVPTDVAAMAAYDVVVISDVGANSFQLPPETFGSSIPSPDRSEVVRAHVERGGAVLMVGGYLTFSGIDARARWGRTPLAAALPVHVLDRDDRVETPAGVTPRVVGEHDVVAGLDATWPALLGLNEVVPKDDAVVLASCGEHPLLVIGTYGAGRSAAFTSDIAPHWAPPEFLAWDGYAELFDRLVTWLAAA</sequence>
<organism evidence="2 3">
    <name type="scientific">Actinotalea ferrariae CF5-4</name>
    <dbReference type="NCBI Taxonomy" id="948458"/>
    <lineage>
        <taxon>Bacteria</taxon>
        <taxon>Bacillati</taxon>
        <taxon>Actinomycetota</taxon>
        <taxon>Actinomycetes</taxon>
        <taxon>Micrococcales</taxon>
        <taxon>Cellulomonadaceae</taxon>
        <taxon>Actinotalea</taxon>
    </lineage>
</organism>
<evidence type="ECO:0000313" key="3">
    <source>
        <dbReference type="Proteomes" id="UP000019753"/>
    </source>
</evidence>
<dbReference type="PANTHER" id="PTHR37947">
    <property type="entry name" value="BLL2462 PROTEIN"/>
    <property type="match status" value="1"/>
</dbReference>
<dbReference type="RefSeq" id="WP_034225920.1">
    <property type="nucleotide sequence ID" value="NZ_AXCW01000093.1"/>
</dbReference>
<protein>
    <recommendedName>
        <fullName evidence="1">Putative glutamine amidotransferase domain-containing protein</fullName>
    </recommendedName>
</protein>
<dbReference type="Proteomes" id="UP000019753">
    <property type="component" value="Unassembled WGS sequence"/>
</dbReference>
<comment type="caution">
    <text evidence="2">The sequence shown here is derived from an EMBL/GenBank/DDBJ whole genome shotgun (WGS) entry which is preliminary data.</text>
</comment>
<dbReference type="Pfam" id="PF07090">
    <property type="entry name" value="GATase1_like"/>
    <property type="match status" value="1"/>
</dbReference>
<dbReference type="Gene3D" id="3.40.50.880">
    <property type="match status" value="1"/>
</dbReference>
<dbReference type="CDD" id="cd03143">
    <property type="entry name" value="A4_beta-galactosidase_middle_domain"/>
    <property type="match status" value="1"/>
</dbReference>
<name>A0A021VQM2_9CELL</name>
<keyword evidence="3" id="KW-1185">Reference proteome</keyword>
<feature type="domain" description="Putative glutamine amidotransferase" evidence="1">
    <location>
        <begin position="4"/>
        <end position="245"/>
    </location>
</feature>
<gene>
    <name evidence="2" type="ORF">N866_20510</name>
</gene>
<dbReference type="AlphaFoldDB" id="A0A021VQM2"/>
<evidence type="ECO:0000313" key="2">
    <source>
        <dbReference type="EMBL" id="EYR63441.1"/>
    </source>
</evidence>
<evidence type="ECO:0000259" key="1">
    <source>
        <dbReference type="Pfam" id="PF07090"/>
    </source>
</evidence>
<accession>A0A021VQM2</accession>
<dbReference type="InterPro" id="IPR010768">
    <property type="entry name" value="GATase1-like"/>
</dbReference>
<reference evidence="2 3" key="1">
    <citation type="submission" date="2014-01" db="EMBL/GenBank/DDBJ databases">
        <title>Actinotalea ferrariae CF5-4.</title>
        <authorList>
            <person name="Chen F."/>
            <person name="Li Y."/>
            <person name="Wang G."/>
        </authorList>
    </citation>
    <scope>NUCLEOTIDE SEQUENCE [LARGE SCALE GENOMIC DNA]</scope>
    <source>
        <strain evidence="2 3">CF5-4</strain>
    </source>
</reference>